<dbReference type="Proteomes" id="UP001152797">
    <property type="component" value="Unassembled WGS sequence"/>
</dbReference>
<proteinExistence type="predicted"/>
<dbReference type="EMBL" id="CAMXCT030004757">
    <property type="protein sequence ID" value="CAL4797563.1"/>
    <property type="molecule type" value="Genomic_DNA"/>
</dbReference>
<feature type="non-terminal residue" evidence="1">
    <location>
        <position position="57"/>
    </location>
</feature>
<organism evidence="1">
    <name type="scientific">Cladocopium goreaui</name>
    <dbReference type="NCBI Taxonomy" id="2562237"/>
    <lineage>
        <taxon>Eukaryota</taxon>
        <taxon>Sar</taxon>
        <taxon>Alveolata</taxon>
        <taxon>Dinophyceae</taxon>
        <taxon>Suessiales</taxon>
        <taxon>Symbiodiniaceae</taxon>
        <taxon>Cladocopium</taxon>
    </lineage>
</organism>
<feature type="non-terminal residue" evidence="1">
    <location>
        <position position="1"/>
    </location>
</feature>
<comment type="caution">
    <text evidence="1">The sequence shown here is derived from an EMBL/GenBank/DDBJ whole genome shotgun (WGS) entry which is preliminary data.</text>
</comment>
<evidence type="ECO:0000313" key="3">
    <source>
        <dbReference type="Proteomes" id="UP001152797"/>
    </source>
</evidence>
<keyword evidence="3" id="KW-1185">Reference proteome</keyword>
<gene>
    <name evidence="1" type="ORF">C1SCF055_LOCUS35534</name>
</gene>
<name>A0A9P1DHE6_9DINO</name>
<reference evidence="2" key="2">
    <citation type="submission" date="2024-04" db="EMBL/GenBank/DDBJ databases">
        <authorList>
            <person name="Chen Y."/>
            <person name="Shah S."/>
            <person name="Dougan E. K."/>
            <person name="Thang M."/>
            <person name="Chan C."/>
        </authorList>
    </citation>
    <scope>NUCLEOTIDE SEQUENCE [LARGE SCALE GENOMIC DNA]</scope>
</reference>
<evidence type="ECO:0000313" key="2">
    <source>
        <dbReference type="EMBL" id="CAL1163626.1"/>
    </source>
</evidence>
<dbReference type="OrthoDB" id="10672322at2759"/>
<dbReference type="EMBL" id="CAMXCT010004757">
    <property type="protein sequence ID" value="CAI4010251.1"/>
    <property type="molecule type" value="Genomic_DNA"/>
</dbReference>
<dbReference type="AlphaFoldDB" id="A0A9P1DHE6"/>
<evidence type="ECO:0000313" key="1">
    <source>
        <dbReference type="EMBL" id="CAI4010251.1"/>
    </source>
</evidence>
<protein>
    <submittedName>
        <fullName evidence="1">Uncharacterized protein</fullName>
    </submittedName>
</protein>
<accession>A0A9P1DHE6</accession>
<sequence length="57" mass="6783">SKQSEVCDAIQQHETVKEKFFGCRKDKMHERLLNPGKRPRHAKVNLDELIKKSEEEY</sequence>
<reference evidence="1" key="1">
    <citation type="submission" date="2022-10" db="EMBL/GenBank/DDBJ databases">
        <authorList>
            <person name="Chen Y."/>
            <person name="Dougan E. K."/>
            <person name="Chan C."/>
            <person name="Rhodes N."/>
            <person name="Thang M."/>
        </authorList>
    </citation>
    <scope>NUCLEOTIDE SEQUENCE</scope>
</reference>
<dbReference type="EMBL" id="CAMXCT020004757">
    <property type="protein sequence ID" value="CAL1163626.1"/>
    <property type="molecule type" value="Genomic_DNA"/>
</dbReference>